<gene>
    <name evidence="2" type="ORF">VFPPC_09884</name>
</gene>
<name>A0A179FD52_METCM</name>
<sequence length="358" mass="40104">MDYNRAPPTSEGHVPPCHQSSLQNVNLLTEAVAIIYNYINFGNSTDELAFVLNHAQSWCERFYETPSFPRDQLTEIRREHPNIFNLRVFCRNRLDYSPNRGGPLYPARPILPHKSAYPVDEFTLYRAATTVARQQDARRQRQPHYADGYARVRPELEAKWFRDTALHEDIPGVLASIARLNLDVVGNSDTKPLTFVDEDPEDMGGSIFELLKGERNANGATIVYEMPPGIDTSVSSGSAMVLDYHISESWGDADASPWISVHHGSDVDLPVRARFVDGERAGWSHEHLQFDGLNILDDMEADSEGGTVDAGWDETQTDTEDGDDVALEKGKAKAKDERPTGLMGWCRWILCGKKKDGA</sequence>
<dbReference type="AlphaFoldDB" id="A0A179FD52"/>
<proteinExistence type="predicted"/>
<dbReference type="RefSeq" id="XP_018140996.1">
    <property type="nucleotide sequence ID" value="XM_018288350.1"/>
</dbReference>
<feature type="compositionally biased region" description="Basic and acidic residues" evidence="1">
    <location>
        <begin position="326"/>
        <end position="338"/>
    </location>
</feature>
<accession>A0A179FD52</accession>
<evidence type="ECO:0000313" key="3">
    <source>
        <dbReference type="Proteomes" id="UP000078397"/>
    </source>
</evidence>
<reference evidence="2 3" key="1">
    <citation type="journal article" date="2016" name="PLoS Pathog.">
        <title>Biosynthesis of antibiotic leucinostatins in bio-control fungus Purpureocillium lilacinum and their inhibition on phytophthora revealed by genome mining.</title>
        <authorList>
            <person name="Wang G."/>
            <person name="Liu Z."/>
            <person name="Lin R."/>
            <person name="Li E."/>
            <person name="Mao Z."/>
            <person name="Ling J."/>
            <person name="Yang Y."/>
            <person name="Yin W.B."/>
            <person name="Xie B."/>
        </authorList>
    </citation>
    <scope>NUCLEOTIDE SEQUENCE [LARGE SCALE GENOMIC DNA]</scope>
    <source>
        <strain evidence="2">170</strain>
    </source>
</reference>
<evidence type="ECO:0000313" key="2">
    <source>
        <dbReference type="EMBL" id="OAQ63416.1"/>
    </source>
</evidence>
<feature type="region of interest" description="Disordered" evidence="1">
    <location>
        <begin position="301"/>
        <end position="338"/>
    </location>
</feature>
<dbReference type="GeneID" id="28852344"/>
<feature type="compositionally biased region" description="Acidic residues" evidence="1">
    <location>
        <begin position="311"/>
        <end position="325"/>
    </location>
</feature>
<evidence type="ECO:0000256" key="1">
    <source>
        <dbReference type="SAM" id="MobiDB-lite"/>
    </source>
</evidence>
<comment type="caution">
    <text evidence="2">The sequence shown here is derived from an EMBL/GenBank/DDBJ whole genome shotgun (WGS) entry which is preliminary data.</text>
</comment>
<protein>
    <submittedName>
        <fullName evidence="2">Uncharacterized protein</fullName>
    </submittedName>
</protein>
<dbReference type="KEGG" id="pchm:VFPPC_09884"/>
<dbReference type="OrthoDB" id="4940508at2759"/>
<organism evidence="2 3">
    <name type="scientific">Pochonia chlamydosporia 170</name>
    <dbReference type="NCBI Taxonomy" id="1380566"/>
    <lineage>
        <taxon>Eukaryota</taxon>
        <taxon>Fungi</taxon>
        <taxon>Dikarya</taxon>
        <taxon>Ascomycota</taxon>
        <taxon>Pezizomycotina</taxon>
        <taxon>Sordariomycetes</taxon>
        <taxon>Hypocreomycetidae</taxon>
        <taxon>Hypocreales</taxon>
        <taxon>Clavicipitaceae</taxon>
        <taxon>Pochonia</taxon>
    </lineage>
</organism>
<dbReference type="EMBL" id="LSBJ02000006">
    <property type="protein sequence ID" value="OAQ63416.1"/>
    <property type="molecule type" value="Genomic_DNA"/>
</dbReference>
<dbReference type="Proteomes" id="UP000078397">
    <property type="component" value="Unassembled WGS sequence"/>
</dbReference>
<keyword evidence="3" id="KW-1185">Reference proteome</keyword>